<comment type="similarity">
    <text evidence="1">Belongs to the short-chain dehydrogenases/reductases (SDR) family.</text>
</comment>
<dbReference type="SUPFAM" id="SSF51735">
    <property type="entry name" value="NAD(P)-binding Rossmann-fold domains"/>
    <property type="match status" value="1"/>
</dbReference>
<dbReference type="PRINTS" id="PR00081">
    <property type="entry name" value="GDHRDH"/>
</dbReference>
<gene>
    <name evidence="4" type="ORF">N658DRAFT_499782</name>
</gene>
<dbReference type="InterPro" id="IPR020904">
    <property type="entry name" value="Sc_DH/Rdtase_CS"/>
</dbReference>
<dbReference type="GO" id="GO:0016491">
    <property type="term" value="F:oxidoreductase activity"/>
    <property type="evidence" value="ECO:0007669"/>
    <property type="project" value="UniProtKB-KW"/>
</dbReference>
<reference evidence="4" key="1">
    <citation type="journal article" date="2023" name="Mol. Phylogenet. Evol.">
        <title>Genome-scale phylogeny and comparative genomics of the fungal order Sordariales.</title>
        <authorList>
            <person name="Hensen N."/>
            <person name="Bonometti L."/>
            <person name="Westerberg I."/>
            <person name="Brannstrom I.O."/>
            <person name="Guillou S."/>
            <person name="Cros-Aarteil S."/>
            <person name="Calhoun S."/>
            <person name="Haridas S."/>
            <person name="Kuo A."/>
            <person name="Mondo S."/>
            <person name="Pangilinan J."/>
            <person name="Riley R."/>
            <person name="LaButti K."/>
            <person name="Andreopoulos B."/>
            <person name="Lipzen A."/>
            <person name="Chen C."/>
            <person name="Yan M."/>
            <person name="Daum C."/>
            <person name="Ng V."/>
            <person name="Clum A."/>
            <person name="Steindorff A."/>
            <person name="Ohm R.A."/>
            <person name="Martin F."/>
            <person name="Silar P."/>
            <person name="Natvig D.O."/>
            <person name="Lalanne C."/>
            <person name="Gautier V."/>
            <person name="Ament-Velasquez S.L."/>
            <person name="Kruys A."/>
            <person name="Hutchinson M.I."/>
            <person name="Powell A.J."/>
            <person name="Barry K."/>
            <person name="Miller A.N."/>
            <person name="Grigoriev I.V."/>
            <person name="Debuchy R."/>
            <person name="Gladieux P."/>
            <person name="Hiltunen Thoren M."/>
            <person name="Johannesson H."/>
        </authorList>
    </citation>
    <scope>NUCLEOTIDE SEQUENCE</scope>
    <source>
        <strain evidence="4">CBS 757.83</strain>
    </source>
</reference>
<comment type="caution">
    <text evidence="4">The sequence shown here is derived from an EMBL/GenBank/DDBJ whole genome shotgun (WGS) entry which is preliminary data.</text>
</comment>
<dbReference type="InterPro" id="IPR002347">
    <property type="entry name" value="SDR_fam"/>
</dbReference>
<name>A0AAN6PZ16_9PEZI</name>
<keyword evidence="5" id="KW-1185">Reference proteome</keyword>
<dbReference type="EMBL" id="MU863663">
    <property type="protein sequence ID" value="KAK4098062.1"/>
    <property type="molecule type" value="Genomic_DNA"/>
</dbReference>
<dbReference type="PANTHER" id="PTHR24320">
    <property type="entry name" value="RETINOL DEHYDROGENASE"/>
    <property type="match status" value="1"/>
</dbReference>
<evidence type="ECO:0000256" key="2">
    <source>
        <dbReference type="ARBA" id="ARBA00022857"/>
    </source>
</evidence>
<evidence type="ECO:0000256" key="3">
    <source>
        <dbReference type="ARBA" id="ARBA00023002"/>
    </source>
</evidence>
<keyword evidence="3" id="KW-0560">Oxidoreductase</keyword>
<evidence type="ECO:0000313" key="4">
    <source>
        <dbReference type="EMBL" id="KAK4098062.1"/>
    </source>
</evidence>
<dbReference type="PANTHER" id="PTHR24320:SF282">
    <property type="entry name" value="WW DOMAIN-CONTAINING OXIDOREDUCTASE"/>
    <property type="match status" value="1"/>
</dbReference>
<dbReference type="Gene3D" id="3.40.50.720">
    <property type="entry name" value="NAD(P)-binding Rossmann-like Domain"/>
    <property type="match status" value="1"/>
</dbReference>
<dbReference type="InterPro" id="IPR036291">
    <property type="entry name" value="NAD(P)-bd_dom_sf"/>
</dbReference>
<dbReference type="AlphaFoldDB" id="A0AAN6PZ16"/>
<reference evidence="4" key="2">
    <citation type="submission" date="2023-05" db="EMBL/GenBank/DDBJ databases">
        <authorList>
            <consortium name="Lawrence Berkeley National Laboratory"/>
            <person name="Steindorff A."/>
            <person name="Hensen N."/>
            <person name="Bonometti L."/>
            <person name="Westerberg I."/>
            <person name="Brannstrom I.O."/>
            <person name="Guillou S."/>
            <person name="Cros-Aarteil S."/>
            <person name="Calhoun S."/>
            <person name="Haridas S."/>
            <person name="Kuo A."/>
            <person name="Mondo S."/>
            <person name="Pangilinan J."/>
            <person name="Riley R."/>
            <person name="Labutti K."/>
            <person name="Andreopoulos B."/>
            <person name="Lipzen A."/>
            <person name="Chen C."/>
            <person name="Yanf M."/>
            <person name="Daum C."/>
            <person name="Ng V."/>
            <person name="Clum A."/>
            <person name="Ohm R."/>
            <person name="Martin F."/>
            <person name="Silar P."/>
            <person name="Natvig D."/>
            <person name="Lalanne C."/>
            <person name="Gautier V."/>
            <person name="Ament-Velasquez S.L."/>
            <person name="Kruys A."/>
            <person name="Hutchinson M.I."/>
            <person name="Powell A.J."/>
            <person name="Barry K."/>
            <person name="Miller A.N."/>
            <person name="Grigoriev I.V."/>
            <person name="Debuchy R."/>
            <person name="Gladieux P."/>
            <person name="Thoren M.H."/>
            <person name="Johannesson H."/>
        </authorList>
    </citation>
    <scope>NUCLEOTIDE SEQUENCE</scope>
    <source>
        <strain evidence="4">CBS 757.83</strain>
    </source>
</reference>
<accession>A0AAN6PZ16</accession>
<dbReference type="Pfam" id="PF00106">
    <property type="entry name" value="adh_short"/>
    <property type="match status" value="1"/>
</dbReference>
<dbReference type="Proteomes" id="UP001305647">
    <property type="component" value="Unassembled WGS sequence"/>
</dbReference>
<evidence type="ECO:0000256" key="1">
    <source>
        <dbReference type="ARBA" id="ARBA00006484"/>
    </source>
</evidence>
<organism evidence="4 5">
    <name type="scientific">Parathielavia hyrcaniae</name>
    <dbReference type="NCBI Taxonomy" id="113614"/>
    <lineage>
        <taxon>Eukaryota</taxon>
        <taxon>Fungi</taxon>
        <taxon>Dikarya</taxon>
        <taxon>Ascomycota</taxon>
        <taxon>Pezizomycotina</taxon>
        <taxon>Sordariomycetes</taxon>
        <taxon>Sordariomycetidae</taxon>
        <taxon>Sordariales</taxon>
        <taxon>Chaetomiaceae</taxon>
        <taxon>Parathielavia</taxon>
    </lineage>
</organism>
<keyword evidence="2" id="KW-0521">NADP</keyword>
<evidence type="ECO:0000313" key="5">
    <source>
        <dbReference type="Proteomes" id="UP001305647"/>
    </source>
</evidence>
<sequence>MIDLQALVASARVTLFASGNQSGVAFDPARDMPSLAGKIILVTGGAGDLGKQVAIEFARHNPAHIYIADLPCADHGASVVSAIRDAAAPAPAPATDDDDKLSHVAISYLETDLASFESVRSAAARFCEGQDRLDIAVLNAGIMRVRPGTTAEGYEIAFGINYLGHALLMRLLMPTLLRTADLPGADVRVVAVSSEGHVMAPKEGILFESLKGPCEDIKYYQRYGQSKVAVIGLARELAKWHPQIKVVAVHPGRVITGMARGLQRESLLFRATAPISPLFCVSPAIGVRNHLWAATAPEVESGKYYEPVGVPDKETAIAKDPGLSARLWEWTEKELEGVV</sequence>
<proteinExistence type="inferred from homology"/>
<protein>
    <submittedName>
        <fullName evidence="4">NAD(P)-binding protein</fullName>
    </submittedName>
</protein>
<dbReference type="PROSITE" id="PS00061">
    <property type="entry name" value="ADH_SHORT"/>
    <property type="match status" value="1"/>
</dbReference>